<feature type="region of interest" description="Disordered" evidence="2">
    <location>
        <begin position="43"/>
        <end position="85"/>
    </location>
</feature>
<feature type="compositionally biased region" description="Basic and acidic residues" evidence="2">
    <location>
        <begin position="62"/>
        <end position="72"/>
    </location>
</feature>
<evidence type="ECO:0000313" key="4">
    <source>
        <dbReference type="RefSeq" id="XP_013775118.1"/>
    </source>
</evidence>
<evidence type="ECO:0000256" key="2">
    <source>
        <dbReference type="SAM" id="MobiDB-lite"/>
    </source>
</evidence>
<proteinExistence type="inferred from homology"/>
<dbReference type="RefSeq" id="XP_022242279.1">
    <property type="nucleotide sequence ID" value="XM_022386571.1"/>
</dbReference>
<sequence length="138" mass="15437">MFTWKKTQLPSRPEIPPIDDILKDLENVMKDDVVISVSPTSLCSHSLSESSGHLSTSSQSEAESKDTVDIQNKDSSSFSDSDLEPEEAFQKVKQFFDLNKKIEKSLELLQCHTDKLQDVTEHLSEEIAVISDSVHSVT</sequence>
<dbReference type="InterPro" id="IPR028227">
    <property type="entry name" value="UPF0449"/>
</dbReference>
<dbReference type="GeneID" id="106459987"/>
<dbReference type="PANTHER" id="PTHR34766:SF1">
    <property type="entry name" value="UPF0449 PROTEIN C19ORF25"/>
    <property type="match status" value="1"/>
</dbReference>
<evidence type="ECO:0000313" key="5">
    <source>
        <dbReference type="RefSeq" id="XP_013775119.1"/>
    </source>
</evidence>
<keyword evidence="3" id="KW-1185">Reference proteome</keyword>
<feature type="compositionally biased region" description="Low complexity" evidence="2">
    <location>
        <begin position="43"/>
        <end position="60"/>
    </location>
</feature>
<evidence type="ECO:0000313" key="3">
    <source>
        <dbReference type="Proteomes" id="UP000694941"/>
    </source>
</evidence>
<comment type="similarity">
    <text evidence="1">Belongs to the UPF0449 family.</text>
</comment>
<dbReference type="RefSeq" id="XP_022242280.1">
    <property type="nucleotide sequence ID" value="XM_022386572.1"/>
</dbReference>
<reference evidence="4 5" key="1">
    <citation type="submission" date="2025-05" db="UniProtKB">
        <authorList>
            <consortium name="RefSeq"/>
        </authorList>
    </citation>
    <scope>IDENTIFICATION</scope>
    <source>
        <tissue evidence="4 5">Muscle</tissue>
    </source>
</reference>
<dbReference type="RefSeq" id="XP_013775118.1">
    <property type="nucleotide sequence ID" value="XM_013919664.2"/>
</dbReference>
<organism evidence="3 4">
    <name type="scientific">Limulus polyphemus</name>
    <name type="common">Atlantic horseshoe crab</name>
    <dbReference type="NCBI Taxonomy" id="6850"/>
    <lineage>
        <taxon>Eukaryota</taxon>
        <taxon>Metazoa</taxon>
        <taxon>Ecdysozoa</taxon>
        <taxon>Arthropoda</taxon>
        <taxon>Chelicerata</taxon>
        <taxon>Merostomata</taxon>
        <taxon>Xiphosura</taxon>
        <taxon>Limulidae</taxon>
        <taxon>Limulus</taxon>
    </lineage>
</organism>
<protein>
    <submittedName>
        <fullName evidence="4 5">Uncharacterized protein LOC106459987</fullName>
    </submittedName>
</protein>
<accession>A0ABM1B5B6</accession>
<evidence type="ECO:0000313" key="8">
    <source>
        <dbReference type="RefSeq" id="XP_022242281.1"/>
    </source>
</evidence>
<dbReference type="PANTHER" id="PTHR34766">
    <property type="entry name" value="UPF0449 PROTEIN C19ORF25"/>
    <property type="match status" value="1"/>
</dbReference>
<gene>
    <name evidence="4 5 6 7 8" type="primary">LOC106459987</name>
</gene>
<name>A0ABM1B5B6_LIMPO</name>
<evidence type="ECO:0000256" key="1">
    <source>
        <dbReference type="ARBA" id="ARBA00006137"/>
    </source>
</evidence>
<dbReference type="Proteomes" id="UP000694941">
    <property type="component" value="Unplaced"/>
</dbReference>
<evidence type="ECO:0000313" key="7">
    <source>
        <dbReference type="RefSeq" id="XP_022242280.1"/>
    </source>
</evidence>
<dbReference type="Pfam" id="PF15136">
    <property type="entry name" value="UPF0449"/>
    <property type="match status" value="1"/>
</dbReference>
<evidence type="ECO:0000313" key="6">
    <source>
        <dbReference type="RefSeq" id="XP_022242279.1"/>
    </source>
</evidence>
<dbReference type="RefSeq" id="XP_022242281.1">
    <property type="nucleotide sequence ID" value="XM_022386573.1"/>
</dbReference>
<dbReference type="RefSeq" id="XP_013775119.1">
    <property type="nucleotide sequence ID" value="XM_013919665.2"/>
</dbReference>